<dbReference type="InterPro" id="IPR050708">
    <property type="entry name" value="T6SS_VgrG/RHS"/>
</dbReference>
<dbReference type="Gene3D" id="2.180.10.10">
    <property type="entry name" value="RHS repeat-associated core"/>
    <property type="match status" value="1"/>
</dbReference>
<reference evidence="3 4" key="1">
    <citation type="submission" date="2016-08" db="EMBL/GenBank/DDBJ databases">
        <title>A new outlook on sporulation: Clostridium algidixylanolyticum.</title>
        <authorList>
            <person name="Poppleton D.I."/>
            <person name="Gribaldo S."/>
        </authorList>
    </citation>
    <scope>NUCLEOTIDE SEQUENCE [LARGE SCALE GENOMIC DNA]</scope>
    <source>
        <strain evidence="3 4">SPL73</strain>
    </source>
</reference>
<evidence type="ECO:0000256" key="1">
    <source>
        <dbReference type="SAM" id="MobiDB-lite"/>
    </source>
</evidence>
<dbReference type="InterPro" id="IPR041018">
    <property type="entry name" value="ADPRTs_Tse2"/>
</dbReference>
<dbReference type="AlphaFoldDB" id="A0A419SZN3"/>
<evidence type="ECO:0000313" key="3">
    <source>
        <dbReference type="EMBL" id="RKD30685.1"/>
    </source>
</evidence>
<feature type="compositionally biased region" description="Basic and acidic residues" evidence="1">
    <location>
        <begin position="180"/>
        <end position="192"/>
    </location>
</feature>
<name>A0A419SZN3_9FIRM</name>
<protein>
    <recommendedName>
        <fullName evidence="2">Tse2 ADP-ribosyltransferase toxin domain-containing protein</fullName>
    </recommendedName>
</protein>
<dbReference type="PANTHER" id="PTHR32305:SF15">
    <property type="entry name" value="PROTEIN RHSA-RELATED"/>
    <property type="match status" value="1"/>
</dbReference>
<proteinExistence type="predicted"/>
<dbReference type="PANTHER" id="PTHR32305">
    <property type="match status" value="1"/>
</dbReference>
<sequence length="315" mass="35200">MMGEEFHLENFYDGEFLRAGTSVNGNVSRFVYYNGELQAETDEDESVSTRYILGYGVAGIERNDVAGLHTYHLDEQNSTSYVTGASGEIESFYEYDAFGAIRRKSEEIKNRILYTGQQYDQETGQYYLRARFYNPVVGRFFQEDVYRGDGLNLYAYCGNNPVNYYDPSGYMKKTQNSQNCKDDDKTTTKDSGDNNTVPTDTYVFGNATKPGDARPGKDFGVESGSDVVNAQSPPLPKGKSVCADPYDTPLTGTIYKVPEGTKLPEGLSIVYDGKDKVPGGHAIGHSTIYPTRDITVDEFNGLYQSMPWEKGEKKR</sequence>
<comment type="caution">
    <text evidence="3">The sequence shown here is derived from an EMBL/GenBank/DDBJ whole genome shotgun (WGS) entry which is preliminary data.</text>
</comment>
<organism evidence="3 4">
    <name type="scientific">Lacrimispora algidixylanolytica</name>
    <dbReference type="NCBI Taxonomy" id="94868"/>
    <lineage>
        <taxon>Bacteria</taxon>
        <taxon>Bacillati</taxon>
        <taxon>Bacillota</taxon>
        <taxon>Clostridia</taxon>
        <taxon>Lachnospirales</taxon>
        <taxon>Lachnospiraceae</taxon>
        <taxon>Lacrimispora</taxon>
    </lineage>
</organism>
<dbReference type="Proteomes" id="UP000284277">
    <property type="component" value="Unassembled WGS sequence"/>
</dbReference>
<evidence type="ECO:0000259" key="2">
    <source>
        <dbReference type="Pfam" id="PF18648"/>
    </source>
</evidence>
<keyword evidence="4" id="KW-1185">Reference proteome</keyword>
<evidence type="ECO:0000313" key="4">
    <source>
        <dbReference type="Proteomes" id="UP000284277"/>
    </source>
</evidence>
<feature type="domain" description="Tse2 ADP-ribosyltransferase toxin" evidence="2">
    <location>
        <begin position="253"/>
        <end position="305"/>
    </location>
</feature>
<accession>A0A419SZN3</accession>
<dbReference type="Pfam" id="PF18648">
    <property type="entry name" value="ADPRTs_Tse2"/>
    <property type="match status" value="1"/>
</dbReference>
<feature type="region of interest" description="Disordered" evidence="1">
    <location>
        <begin position="168"/>
        <end position="243"/>
    </location>
</feature>
<dbReference type="InterPro" id="IPR022385">
    <property type="entry name" value="Rhs_assc_core"/>
</dbReference>
<gene>
    <name evidence="3" type="ORF">BET01_05035</name>
</gene>
<dbReference type="EMBL" id="MCIA01000030">
    <property type="protein sequence ID" value="RKD30685.1"/>
    <property type="molecule type" value="Genomic_DNA"/>
</dbReference>
<dbReference type="NCBIfam" id="TIGR03696">
    <property type="entry name" value="Rhs_assc_core"/>
    <property type="match status" value="1"/>
</dbReference>
<feature type="compositionally biased region" description="Basic and acidic residues" evidence="1">
    <location>
        <begin position="211"/>
        <end position="220"/>
    </location>
</feature>